<reference evidence="2" key="1">
    <citation type="journal article" date="2023" name="G3 (Bethesda)">
        <title>Genome assembly and association tests identify interacting loci associated with vigor, precocity, and sex in interspecific pistachio rootstocks.</title>
        <authorList>
            <person name="Palmer W."/>
            <person name="Jacygrad E."/>
            <person name="Sagayaradj S."/>
            <person name="Cavanaugh K."/>
            <person name="Han R."/>
            <person name="Bertier L."/>
            <person name="Beede B."/>
            <person name="Kafkas S."/>
            <person name="Golino D."/>
            <person name="Preece J."/>
            <person name="Michelmore R."/>
        </authorList>
    </citation>
    <scope>NUCLEOTIDE SEQUENCE [LARGE SCALE GENOMIC DNA]</scope>
</reference>
<comment type="caution">
    <text evidence="1">The sequence shown here is derived from an EMBL/GenBank/DDBJ whole genome shotgun (WGS) entry which is preliminary data.</text>
</comment>
<organism evidence="1 2">
    <name type="scientific">Pistacia integerrima</name>
    <dbReference type="NCBI Taxonomy" id="434235"/>
    <lineage>
        <taxon>Eukaryota</taxon>
        <taxon>Viridiplantae</taxon>
        <taxon>Streptophyta</taxon>
        <taxon>Embryophyta</taxon>
        <taxon>Tracheophyta</taxon>
        <taxon>Spermatophyta</taxon>
        <taxon>Magnoliopsida</taxon>
        <taxon>eudicotyledons</taxon>
        <taxon>Gunneridae</taxon>
        <taxon>Pentapetalae</taxon>
        <taxon>rosids</taxon>
        <taxon>malvids</taxon>
        <taxon>Sapindales</taxon>
        <taxon>Anacardiaceae</taxon>
        <taxon>Pistacia</taxon>
    </lineage>
</organism>
<evidence type="ECO:0000313" key="1">
    <source>
        <dbReference type="EMBL" id="KAJ0014405.1"/>
    </source>
</evidence>
<protein>
    <submittedName>
        <fullName evidence="1">Uncharacterized protein</fullName>
    </submittedName>
</protein>
<dbReference type="EMBL" id="CM047748">
    <property type="protein sequence ID" value="KAJ0014405.1"/>
    <property type="molecule type" value="Genomic_DNA"/>
</dbReference>
<sequence length="81" mass="9164">MVLNSSMVVRVANVSANVCQFVACNPQRLPTDQVLHLLCCVPFQQFRRLALSFWTYLCFSPDNSYWSSSDQDSDGDDSHSD</sequence>
<evidence type="ECO:0000313" key="2">
    <source>
        <dbReference type="Proteomes" id="UP001163603"/>
    </source>
</evidence>
<gene>
    <name evidence="1" type="ORF">Pint_20158</name>
</gene>
<accession>A0ACC0XDA5</accession>
<keyword evidence="2" id="KW-1185">Reference proteome</keyword>
<name>A0ACC0XDA5_9ROSI</name>
<proteinExistence type="predicted"/>
<dbReference type="Proteomes" id="UP001163603">
    <property type="component" value="Chromosome 13"/>
</dbReference>